<dbReference type="SUPFAM" id="SSF57802">
    <property type="entry name" value="Rubredoxin-like"/>
    <property type="match status" value="1"/>
</dbReference>
<dbReference type="OrthoDB" id="408899at2759"/>
<organism evidence="4 5">
    <name type="scientific">Ectocarpus siliculosus</name>
    <name type="common">Brown alga</name>
    <name type="synonym">Conferva siliculosa</name>
    <dbReference type="NCBI Taxonomy" id="2880"/>
    <lineage>
        <taxon>Eukaryota</taxon>
        <taxon>Sar</taxon>
        <taxon>Stramenopiles</taxon>
        <taxon>Ochrophyta</taxon>
        <taxon>PX clade</taxon>
        <taxon>Phaeophyceae</taxon>
        <taxon>Ectocarpales</taxon>
        <taxon>Ectocarpaceae</taxon>
        <taxon>Ectocarpus</taxon>
    </lineage>
</organism>
<dbReference type="AlphaFoldDB" id="D7FYN0"/>
<name>D7FYN0_ECTSI</name>
<feature type="domain" description="Rubredoxin-like" evidence="3">
    <location>
        <begin position="78"/>
        <end position="122"/>
    </location>
</feature>
<reference evidence="4 5" key="1">
    <citation type="journal article" date="2010" name="Nature">
        <title>The Ectocarpus genome and the independent evolution of multicellularity in brown algae.</title>
        <authorList>
            <person name="Cock J.M."/>
            <person name="Sterck L."/>
            <person name="Rouze P."/>
            <person name="Scornet D."/>
            <person name="Allen A.E."/>
            <person name="Amoutzias G."/>
            <person name="Anthouard V."/>
            <person name="Artiguenave F."/>
            <person name="Aury J.M."/>
            <person name="Badger J.H."/>
            <person name="Beszteri B."/>
            <person name="Billiau K."/>
            <person name="Bonnet E."/>
            <person name="Bothwell J.H."/>
            <person name="Bowler C."/>
            <person name="Boyen C."/>
            <person name="Brownlee C."/>
            <person name="Carrano C.J."/>
            <person name="Charrier B."/>
            <person name="Cho G.Y."/>
            <person name="Coelho S.M."/>
            <person name="Collen J."/>
            <person name="Corre E."/>
            <person name="Da Silva C."/>
            <person name="Delage L."/>
            <person name="Delaroque N."/>
            <person name="Dittami S.M."/>
            <person name="Doulbeau S."/>
            <person name="Elias M."/>
            <person name="Farnham G."/>
            <person name="Gachon C.M."/>
            <person name="Gschloessl B."/>
            <person name="Heesch S."/>
            <person name="Jabbari K."/>
            <person name="Jubin C."/>
            <person name="Kawai H."/>
            <person name="Kimura K."/>
            <person name="Kloareg B."/>
            <person name="Kupper F.C."/>
            <person name="Lang D."/>
            <person name="Le Bail A."/>
            <person name="Leblanc C."/>
            <person name="Lerouge P."/>
            <person name="Lohr M."/>
            <person name="Lopez P.J."/>
            <person name="Martens C."/>
            <person name="Maumus F."/>
            <person name="Michel G."/>
            <person name="Miranda-Saavedra D."/>
            <person name="Morales J."/>
            <person name="Moreau H."/>
            <person name="Motomura T."/>
            <person name="Nagasato C."/>
            <person name="Napoli C.A."/>
            <person name="Nelson D.R."/>
            <person name="Nyvall-Collen P."/>
            <person name="Peters A.F."/>
            <person name="Pommier C."/>
            <person name="Potin P."/>
            <person name="Poulain J."/>
            <person name="Quesneville H."/>
            <person name="Read B."/>
            <person name="Rensing S.A."/>
            <person name="Ritter A."/>
            <person name="Rousvoal S."/>
            <person name="Samanta M."/>
            <person name="Samson G."/>
            <person name="Schroeder D.C."/>
            <person name="Segurens B."/>
            <person name="Strittmatter M."/>
            <person name="Tonon T."/>
            <person name="Tregear J.W."/>
            <person name="Valentin K."/>
            <person name="von Dassow P."/>
            <person name="Yamagishi T."/>
            <person name="Van de Peer Y."/>
            <person name="Wincker P."/>
        </authorList>
    </citation>
    <scope>NUCLEOTIDE SEQUENCE [LARGE SCALE GENOMIC DNA]</scope>
    <source>
        <strain evidence="5">Ec32 / CCAP1310/4</strain>
    </source>
</reference>
<feature type="signal peptide" evidence="2">
    <location>
        <begin position="1"/>
        <end position="18"/>
    </location>
</feature>
<proteinExistence type="predicted"/>
<protein>
    <recommendedName>
        <fullName evidence="3">Rubredoxin-like domain-containing protein</fullName>
    </recommendedName>
</protein>
<dbReference type="PANTHER" id="PTHR48136:SF1">
    <property type="entry name" value="RUBREDOXIN-LIKE SUPERFAMILY PROTEIN"/>
    <property type="match status" value="1"/>
</dbReference>
<keyword evidence="1" id="KW-1133">Transmembrane helix</keyword>
<dbReference type="PROSITE" id="PS50903">
    <property type="entry name" value="RUBREDOXIN_LIKE"/>
    <property type="match status" value="1"/>
</dbReference>
<gene>
    <name evidence="4" type="ORF">Esi_0348_0009</name>
</gene>
<evidence type="ECO:0000313" key="5">
    <source>
        <dbReference type="Proteomes" id="UP000002630"/>
    </source>
</evidence>
<dbReference type="InterPro" id="IPR024934">
    <property type="entry name" value="Rubredoxin-like_dom"/>
</dbReference>
<evidence type="ECO:0000259" key="3">
    <source>
        <dbReference type="PROSITE" id="PS50903"/>
    </source>
</evidence>
<feature type="chain" id="PRO_5003096053" description="Rubredoxin-like domain-containing protein" evidence="2">
    <location>
        <begin position="19"/>
        <end position="159"/>
    </location>
</feature>
<keyword evidence="2" id="KW-0732">Signal</keyword>
<keyword evidence="1" id="KW-0472">Membrane</keyword>
<evidence type="ECO:0000313" key="4">
    <source>
        <dbReference type="EMBL" id="CBJ32572.1"/>
    </source>
</evidence>
<keyword evidence="1" id="KW-0812">Transmembrane</keyword>
<dbReference type="EMBL" id="FN649760">
    <property type="protein sequence ID" value="CBJ32572.1"/>
    <property type="molecule type" value="Genomic_DNA"/>
</dbReference>
<dbReference type="Gene3D" id="2.20.28.10">
    <property type="match status" value="1"/>
</dbReference>
<sequence>MNQFFAFLVLCLAASVNGFVPAPAAFSKGQFASRAAASSQVARSSISPRTGVSSASNPGVGVMMMAAKAEEATRSFWEGEWVCADCGYIYDIDDCGGLYLEEQKRGFVCPQCRGPRRRFAKKVGNQVGITQDGGDAPILLFSFLGLWATVAFGYWFAGQ</sequence>
<keyword evidence="5" id="KW-1185">Reference proteome</keyword>
<dbReference type="InParanoid" id="D7FYN0"/>
<feature type="transmembrane region" description="Helical" evidence="1">
    <location>
        <begin position="138"/>
        <end position="157"/>
    </location>
</feature>
<dbReference type="Proteomes" id="UP000002630">
    <property type="component" value="Unassembled WGS sequence"/>
</dbReference>
<dbReference type="CDD" id="cd00350">
    <property type="entry name" value="rubredoxin_like"/>
    <property type="match status" value="1"/>
</dbReference>
<dbReference type="eggNOG" id="ENOG502SAH1">
    <property type="taxonomic scope" value="Eukaryota"/>
</dbReference>
<evidence type="ECO:0000256" key="1">
    <source>
        <dbReference type="SAM" id="Phobius"/>
    </source>
</evidence>
<dbReference type="GO" id="GO:0005506">
    <property type="term" value="F:iron ion binding"/>
    <property type="evidence" value="ECO:0007669"/>
    <property type="project" value="InterPro"/>
</dbReference>
<evidence type="ECO:0000256" key="2">
    <source>
        <dbReference type="SAM" id="SignalP"/>
    </source>
</evidence>
<accession>D7FYN0</accession>
<dbReference type="PANTHER" id="PTHR48136">
    <property type="entry name" value="RUBREDOXIN-LIKE SUPERFAMILY PROTEIN"/>
    <property type="match status" value="1"/>
</dbReference>